<gene>
    <name evidence="8" type="ORF">UFOPK2143_01378</name>
</gene>
<dbReference type="InterPro" id="IPR005814">
    <property type="entry name" value="Aminotrans_3"/>
</dbReference>
<dbReference type="InterPro" id="IPR015422">
    <property type="entry name" value="PyrdxlP-dep_Trfase_small"/>
</dbReference>
<accession>A0A6J6KXI4</accession>
<protein>
    <recommendedName>
        <fullName evidence="4">glutamate-1-semialdehyde 2,1-aminomutase</fullName>
        <ecNumber evidence="4">5.4.3.8</ecNumber>
    </recommendedName>
</protein>
<evidence type="ECO:0000313" key="8">
    <source>
        <dbReference type="EMBL" id="CAB4652699.1"/>
    </source>
</evidence>
<dbReference type="GO" id="GO:0042286">
    <property type="term" value="F:glutamate-1-semialdehyde 2,1-aminomutase activity"/>
    <property type="evidence" value="ECO:0007669"/>
    <property type="project" value="UniProtKB-EC"/>
</dbReference>
<keyword evidence="7" id="KW-0627">Porphyrin biosynthesis</keyword>
<evidence type="ECO:0000256" key="1">
    <source>
        <dbReference type="ARBA" id="ARBA00001933"/>
    </source>
</evidence>
<reference evidence="8" key="1">
    <citation type="submission" date="2020-05" db="EMBL/GenBank/DDBJ databases">
        <authorList>
            <person name="Chiriac C."/>
            <person name="Salcher M."/>
            <person name="Ghai R."/>
            <person name="Kavagutti S V."/>
        </authorList>
    </citation>
    <scope>NUCLEOTIDE SEQUENCE</scope>
</reference>
<dbReference type="UniPathway" id="UPA00251">
    <property type="reaction ID" value="UER00317"/>
</dbReference>
<dbReference type="InterPro" id="IPR049704">
    <property type="entry name" value="Aminotrans_3_PPA_site"/>
</dbReference>
<dbReference type="EMBL" id="CAEZVV010000107">
    <property type="protein sequence ID" value="CAB4652699.1"/>
    <property type="molecule type" value="Genomic_DNA"/>
</dbReference>
<dbReference type="GO" id="GO:0030170">
    <property type="term" value="F:pyridoxal phosphate binding"/>
    <property type="evidence" value="ECO:0007669"/>
    <property type="project" value="InterPro"/>
</dbReference>
<comment type="pathway">
    <text evidence="2">Porphyrin-containing compound metabolism; protoporphyrin-IX biosynthesis; 5-aminolevulinate from L-glutamyl-tRNA(Glu): step 2/2.</text>
</comment>
<dbReference type="NCBIfam" id="NF000818">
    <property type="entry name" value="PRK00062.1"/>
    <property type="match status" value="1"/>
</dbReference>
<dbReference type="PANTHER" id="PTHR43713:SF3">
    <property type="entry name" value="GLUTAMATE-1-SEMIALDEHYDE 2,1-AMINOMUTASE 1, CHLOROPLASTIC-RELATED"/>
    <property type="match status" value="1"/>
</dbReference>
<evidence type="ECO:0000256" key="7">
    <source>
        <dbReference type="ARBA" id="ARBA00023244"/>
    </source>
</evidence>
<dbReference type="Gene3D" id="3.40.640.10">
    <property type="entry name" value="Type I PLP-dependent aspartate aminotransferase-like (Major domain)"/>
    <property type="match status" value="1"/>
</dbReference>
<dbReference type="InterPro" id="IPR015424">
    <property type="entry name" value="PyrdxlP-dep_Trfase"/>
</dbReference>
<dbReference type="GO" id="GO:0008483">
    <property type="term" value="F:transaminase activity"/>
    <property type="evidence" value="ECO:0007669"/>
    <property type="project" value="InterPro"/>
</dbReference>
<dbReference type="FunFam" id="3.40.640.10:FF:000021">
    <property type="entry name" value="Glutamate-1-semialdehyde 2,1-aminomutase"/>
    <property type="match status" value="1"/>
</dbReference>
<keyword evidence="5" id="KW-0663">Pyridoxal phosphate</keyword>
<dbReference type="PANTHER" id="PTHR43713">
    <property type="entry name" value="GLUTAMATE-1-SEMIALDEHYDE 2,1-AMINOMUTASE"/>
    <property type="match status" value="1"/>
</dbReference>
<comment type="cofactor">
    <cofactor evidence="1">
        <name>pyridoxal 5'-phosphate</name>
        <dbReference type="ChEBI" id="CHEBI:597326"/>
    </cofactor>
</comment>
<dbReference type="PROSITE" id="PS00600">
    <property type="entry name" value="AA_TRANSFER_CLASS_3"/>
    <property type="match status" value="1"/>
</dbReference>
<sequence>MSPNFSTIELMTQTNESLFERGQRVIPGGVNSPVRAFRSVGGTPYFVASGSGARVTDIEGTTFLDLVQSYGAIIAGHAHPKIIEAIQKAAVDGTSFGAPTPREVELAEAINERVPSCEKLRMVNSGTEATMSAIRVARGATGRPKILKFAGNYHGHSDGLLVSGGTAMASLGIPASAGVTDNAIADTVVAPYNVVPTLDETFAAVIVEPCAANMGLVPPAPGFLEGLRSECDRVGALLIFDEVITGFRVARGGAQQLLGVTPDLTAFGKIIGGGLPVGAFGGRAEIMDNLAPLGPVYQAGTLSGNPLATAAGLAALSLLDDDAYALIESRAECLAGAFVNAFGAAGISVCVPRFATLVGLFFGDTPPTDYVSACTTDEALYAAFFHELLDRGVAIAPGAYEVMFPGLAHNDEVLTAISDAARAAAIAVASH</sequence>
<dbReference type="SUPFAM" id="SSF53383">
    <property type="entry name" value="PLP-dependent transferases"/>
    <property type="match status" value="1"/>
</dbReference>
<dbReference type="EC" id="5.4.3.8" evidence="4"/>
<keyword evidence="6" id="KW-0413">Isomerase</keyword>
<organism evidence="8">
    <name type="scientific">freshwater metagenome</name>
    <dbReference type="NCBI Taxonomy" id="449393"/>
    <lineage>
        <taxon>unclassified sequences</taxon>
        <taxon>metagenomes</taxon>
        <taxon>ecological metagenomes</taxon>
    </lineage>
</organism>
<evidence type="ECO:0000256" key="4">
    <source>
        <dbReference type="ARBA" id="ARBA00012143"/>
    </source>
</evidence>
<evidence type="ECO:0000256" key="2">
    <source>
        <dbReference type="ARBA" id="ARBA00004819"/>
    </source>
</evidence>
<evidence type="ECO:0000256" key="5">
    <source>
        <dbReference type="ARBA" id="ARBA00022898"/>
    </source>
</evidence>
<evidence type="ECO:0000256" key="6">
    <source>
        <dbReference type="ARBA" id="ARBA00023235"/>
    </source>
</evidence>
<proteinExistence type="inferred from homology"/>
<comment type="similarity">
    <text evidence="3">Belongs to the class-III pyridoxal-phosphate-dependent aminotransferase family. HemL subfamily.</text>
</comment>
<dbReference type="Gene3D" id="3.90.1150.10">
    <property type="entry name" value="Aspartate Aminotransferase, domain 1"/>
    <property type="match status" value="1"/>
</dbReference>
<dbReference type="InterPro" id="IPR015421">
    <property type="entry name" value="PyrdxlP-dep_Trfase_major"/>
</dbReference>
<evidence type="ECO:0000256" key="3">
    <source>
        <dbReference type="ARBA" id="ARBA00008981"/>
    </source>
</evidence>
<dbReference type="GO" id="GO:0006782">
    <property type="term" value="P:protoporphyrinogen IX biosynthetic process"/>
    <property type="evidence" value="ECO:0007669"/>
    <property type="project" value="UniProtKB-UniPathway"/>
</dbReference>
<dbReference type="AlphaFoldDB" id="A0A6J6KXI4"/>
<name>A0A6J6KXI4_9ZZZZ</name>
<dbReference type="HAMAP" id="MF_00375">
    <property type="entry name" value="HemL_aminotrans_3"/>
    <property type="match status" value="1"/>
</dbReference>
<dbReference type="CDD" id="cd00610">
    <property type="entry name" value="OAT_like"/>
    <property type="match status" value="1"/>
</dbReference>
<dbReference type="Pfam" id="PF00202">
    <property type="entry name" value="Aminotran_3"/>
    <property type="match status" value="1"/>
</dbReference>
<dbReference type="InterPro" id="IPR004639">
    <property type="entry name" value="4pyrrol_synth_GluAld_NH2Trfase"/>
</dbReference>